<keyword evidence="1" id="KW-1133">Transmembrane helix</keyword>
<dbReference type="GO" id="GO:0005783">
    <property type="term" value="C:endoplasmic reticulum"/>
    <property type="evidence" value="ECO:0007669"/>
    <property type="project" value="TreeGrafter"/>
</dbReference>
<dbReference type="GO" id="GO:0036149">
    <property type="term" value="P:phosphatidylinositol acyl-chain remodeling"/>
    <property type="evidence" value="ECO:0007669"/>
    <property type="project" value="TreeGrafter"/>
</dbReference>
<dbReference type="OrthoDB" id="186786at2759"/>
<evidence type="ECO:0000259" key="2">
    <source>
        <dbReference type="SMART" id="SM00563"/>
    </source>
</evidence>
<evidence type="ECO:0000256" key="1">
    <source>
        <dbReference type="SAM" id="Phobius"/>
    </source>
</evidence>
<keyword evidence="1" id="KW-0812">Transmembrane</keyword>
<protein>
    <recommendedName>
        <fullName evidence="2">Phospholipid/glycerol acyltransferase domain-containing protein</fullName>
    </recommendedName>
</protein>
<dbReference type="Proteomes" id="UP000828390">
    <property type="component" value="Unassembled WGS sequence"/>
</dbReference>
<feature type="transmembrane region" description="Helical" evidence="1">
    <location>
        <begin position="16"/>
        <end position="42"/>
    </location>
</feature>
<dbReference type="PANTHER" id="PTHR10983:SF16">
    <property type="entry name" value="LYSOCARDIOLIPIN ACYLTRANSFERASE 1"/>
    <property type="match status" value="1"/>
</dbReference>
<comment type="caution">
    <text evidence="3">The sequence shown here is derived from an EMBL/GenBank/DDBJ whole genome shotgun (WGS) entry which is preliminary data.</text>
</comment>
<dbReference type="SUPFAM" id="SSF69593">
    <property type="entry name" value="Glycerol-3-phosphate (1)-acyltransferase"/>
    <property type="match status" value="1"/>
</dbReference>
<evidence type="ECO:0000313" key="3">
    <source>
        <dbReference type="EMBL" id="KAH3811008.1"/>
    </source>
</evidence>
<reference evidence="3" key="2">
    <citation type="submission" date="2020-11" db="EMBL/GenBank/DDBJ databases">
        <authorList>
            <person name="McCartney M.A."/>
            <person name="Auch B."/>
            <person name="Kono T."/>
            <person name="Mallez S."/>
            <person name="Becker A."/>
            <person name="Gohl D.M."/>
            <person name="Silverstein K.A.T."/>
            <person name="Koren S."/>
            <person name="Bechman K.B."/>
            <person name="Herman A."/>
            <person name="Abrahante J.E."/>
            <person name="Garbe J."/>
        </authorList>
    </citation>
    <scope>NUCLEOTIDE SEQUENCE</scope>
    <source>
        <strain evidence="3">Duluth1</strain>
        <tissue evidence="3">Whole animal</tissue>
    </source>
</reference>
<dbReference type="PANTHER" id="PTHR10983">
    <property type="entry name" value="1-ACYLGLYCEROL-3-PHOSPHATE ACYLTRANSFERASE-RELATED"/>
    <property type="match status" value="1"/>
</dbReference>
<feature type="transmembrane region" description="Helical" evidence="1">
    <location>
        <begin position="341"/>
        <end position="364"/>
    </location>
</feature>
<sequence length="398" mass="45251">MVSLDLNAMKQRCRGVALAAILLLSAFFGFNVFSPVFIAVFVFRLNSAQFVVDSIFCTWFALAAASFETLYGIKIRITGEVQSFRRDVTSIIVLNHRTRLDWLFYSAVQCRYGSLRNFKISLKNMLRHAPGAGWAMQAAHFLFLHRKWESDQSKIDSFLCHFQNVGSHPQVLLFPEGTDLQPESLAKSKLFAKKNDLPEYQYVLHPRTTGFVSLVKGMQHYNDLKQIVDVTVSYPLNVCQDENQLLAGKLPQEIVFNVRSFDLDKIDCSSDECISDWLQKRWEVKEKYLRNVYQQKPTVDINGVSMYINGNSASKIVKSVDTCTMNGLSEKQNNEIESNSAIFGIGCLIFWFCISVLSVCGIFANVYFRWSFFGMLAVNFSISTFVGFDALFAKLSAR</sequence>
<proteinExistence type="predicted"/>
<dbReference type="EMBL" id="JAIWYP010000006">
    <property type="protein sequence ID" value="KAH3811008.1"/>
    <property type="molecule type" value="Genomic_DNA"/>
</dbReference>
<keyword evidence="1" id="KW-0472">Membrane</keyword>
<dbReference type="AlphaFoldDB" id="A0A9D4JJF7"/>
<dbReference type="SMART" id="SM00563">
    <property type="entry name" value="PlsC"/>
    <property type="match status" value="1"/>
</dbReference>
<evidence type="ECO:0000313" key="4">
    <source>
        <dbReference type="Proteomes" id="UP000828390"/>
    </source>
</evidence>
<reference evidence="3" key="1">
    <citation type="journal article" date="2019" name="bioRxiv">
        <title>The Genome of the Zebra Mussel, Dreissena polymorpha: A Resource for Invasive Species Research.</title>
        <authorList>
            <person name="McCartney M.A."/>
            <person name="Auch B."/>
            <person name="Kono T."/>
            <person name="Mallez S."/>
            <person name="Zhang Y."/>
            <person name="Obille A."/>
            <person name="Becker A."/>
            <person name="Abrahante J.E."/>
            <person name="Garbe J."/>
            <person name="Badalamenti J.P."/>
            <person name="Herman A."/>
            <person name="Mangelson H."/>
            <person name="Liachko I."/>
            <person name="Sullivan S."/>
            <person name="Sone E.D."/>
            <person name="Koren S."/>
            <person name="Silverstein K.A.T."/>
            <person name="Beckman K.B."/>
            <person name="Gohl D.M."/>
        </authorList>
    </citation>
    <scope>NUCLEOTIDE SEQUENCE</scope>
    <source>
        <strain evidence="3">Duluth1</strain>
        <tissue evidence="3">Whole animal</tissue>
    </source>
</reference>
<accession>A0A9D4JJF7</accession>
<dbReference type="CDD" id="cd07990">
    <property type="entry name" value="LPLAT_LCLAT1-like"/>
    <property type="match status" value="1"/>
</dbReference>
<feature type="transmembrane region" description="Helical" evidence="1">
    <location>
        <begin position="370"/>
        <end position="392"/>
    </location>
</feature>
<feature type="domain" description="Phospholipid/glycerol acyltransferase" evidence="2">
    <location>
        <begin position="90"/>
        <end position="212"/>
    </location>
</feature>
<dbReference type="InterPro" id="IPR002123">
    <property type="entry name" value="Plipid/glycerol_acylTrfase"/>
</dbReference>
<dbReference type="GO" id="GO:0016746">
    <property type="term" value="F:acyltransferase activity"/>
    <property type="evidence" value="ECO:0007669"/>
    <property type="project" value="InterPro"/>
</dbReference>
<name>A0A9D4JJF7_DREPO</name>
<organism evidence="3 4">
    <name type="scientific">Dreissena polymorpha</name>
    <name type="common">Zebra mussel</name>
    <name type="synonym">Mytilus polymorpha</name>
    <dbReference type="NCBI Taxonomy" id="45954"/>
    <lineage>
        <taxon>Eukaryota</taxon>
        <taxon>Metazoa</taxon>
        <taxon>Spiralia</taxon>
        <taxon>Lophotrochozoa</taxon>
        <taxon>Mollusca</taxon>
        <taxon>Bivalvia</taxon>
        <taxon>Autobranchia</taxon>
        <taxon>Heteroconchia</taxon>
        <taxon>Euheterodonta</taxon>
        <taxon>Imparidentia</taxon>
        <taxon>Neoheterodontei</taxon>
        <taxon>Myida</taxon>
        <taxon>Dreissenoidea</taxon>
        <taxon>Dreissenidae</taxon>
        <taxon>Dreissena</taxon>
    </lineage>
</organism>
<dbReference type="Pfam" id="PF01553">
    <property type="entry name" value="Acyltransferase"/>
    <property type="match status" value="1"/>
</dbReference>
<keyword evidence="4" id="KW-1185">Reference proteome</keyword>
<gene>
    <name evidence="3" type="ORF">DPMN_139408</name>
</gene>